<evidence type="ECO:0000313" key="1">
    <source>
        <dbReference type="EMBL" id="KKK67527.1"/>
    </source>
</evidence>
<proteinExistence type="predicted"/>
<feature type="non-terminal residue" evidence="1">
    <location>
        <position position="1"/>
    </location>
</feature>
<protein>
    <submittedName>
        <fullName evidence="1">Uncharacterized protein</fullName>
    </submittedName>
</protein>
<comment type="caution">
    <text evidence="1">The sequence shown here is derived from an EMBL/GenBank/DDBJ whole genome shotgun (WGS) entry which is preliminary data.</text>
</comment>
<gene>
    <name evidence="1" type="ORF">LCGC14_2953160</name>
</gene>
<reference evidence="1" key="1">
    <citation type="journal article" date="2015" name="Nature">
        <title>Complex archaea that bridge the gap between prokaryotes and eukaryotes.</title>
        <authorList>
            <person name="Spang A."/>
            <person name="Saw J.H."/>
            <person name="Jorgensen S.L."/>
            <person name="Zaremba-Niedzwiedzka K."/>
            <person name="Martijn J."/>
            <person name="Lind A.E."/>
            <person name="van Eijk R."/>
            <person name="Schleper C."/>
            <person name="Guy L."/>
            <person name="Ettema T.J."/>
        </authorList>
    </citation>
    <scope>NUCLEOTIDE SEQUENCE</scope>
</reference>
<dbReference type="AlphaFoldDB" id="A0A0F8XED8"/>
<dbReference type="EMBL" id="LAZR01059569">
    <property type="protein sequence ID" value="KKK67527.1"/>
    <property type="molecule type" value="Genomic_DNA"/>
</dbReference>
<sequence>MDNMSWLDFLPVEIKEVDEIKDPTQEIKDGDSVHGVVPESLRPLYTLYRAASRQMELLQVEQRFDGKDEQRGRISELHFKSHAMQLIFWIEVYDALRLWSSPGNLELRVDWQVVTAKSEPHHPFFRFLQGPLEKWLNARFVRGAPGSTGHLARYIRKRR</sequence>
<organism evidence="1">
    <name type="scientific">marine sediment metagenome</name>
    <dbReference type="NCBI Taxonomy" id="412755"/>
    <lineage>
        <taxon>unclassified sequences</taxon>
        <taxon>metagenomes</taxon>
        <taxon>ecological metagenomes</taxon>
    </lineage>
</organism>
<name>A0A0F8XED8_9ZZZZ</name>
<accession>A0A0F8XED8</accession>